<evidence type="ECO:0000256" key="1">
    <source>
        <dbReference type="ARBA" id="ARBA00023015"/>
    </source>
</evidence>
<dbReference type="Gene3D" id="1.10.10.10">
    <property type="entry name" value="Winged helix-like DNA-binding domain superfamily/Winged helix DNA-binding domain"/>
    <property type="match status" value="1"/>
</dbReference>
<evidence type="ECO:0000259" key="4">
    <source>
        <dbReference type="PROSITE" id="PS50949"/>
    </source>
</evidence>
<organism evidence="5 6">
    <name type="scientific">Streptomyces milbemycinicus</name>
    <dbReference type="NCBI Taxonomy" id="476552"/>
    <lineage>
        <taxon>Bacteria</taxon>
        <taxon>Bacillati</taxon>
        <taxon>Actinomycetota</taxon>
        <taxon>Actinomycetes</taxon>
        <taxon>Kitasatosporales</taxon>
        <taxon>Streptomycetaceae</taxon>
        <taxon>Streptomyces</taxon>
    </lineage>
</organism>
<gene>
    <name evidence="5" type="ORF">ACI2L5_42455</name>
</gene>
<evidence type="ECO:0000313" key="5">
    <source>
        <dbReference type="EMBL" id="MFK4271523.1"/>
    </source>
</evidence>
<evidence type="ECO:0000313" key="6">
    <source>
        <dbReference type="Proteomes" id="UP001620295"/>
    </source>
</evidence>
<dbReference type="SUPFAM" id="SSF46785">
    <property type="entry name" value="Winged helix' DNA-binding domain"/>
    <property type="match status" value="1"/>
</dbReference>
<dbReference type="CDD" id="cd07377">
    <property type="entry name" value="WHTH_GntR"/>
    <property type="match status" value="1"/>
</dbReference>
<dbReference type="InterPro" id="IPR008920">
    <property type="entry name" value="TF_FadR/GntR_C"/>
</dbReference>
<keyword evidence="1" id="KW-0805">Transcription regulation</keyword>
<keyword evidence="6" id="KW-1185">Reference proteome</keyword>
<sequence length="258" mass="28411">MPQPTIEIPGLEPLNLPGARQSVAPLHAFLRECILDGRLPPGTTLSQVALGRQLGVSRTPVREALRMLQEEGFVEAEPNQRMRVAGINPAELDADYAQRILLETLALTMTFDMFGARERREAKARVTAMRRAARAKDLDTWFVVHAEYHGLLTAGASEPLQRQLRALSDRSVRYIRIAQRFDPESWSAAGDIEHPAILEAVVAGDHDAAVSCLAHHLERTALRVMRDHAPDHVPEAVPRAMALVQAGPAPWPVADETA</sequence>
<dbReference type="RefSeq" id="WP_358646315.1">
    <property type="nucleotide sequence ID" value="NZ_JBFAEV010000044.1"/>
</dbReference>
<dbReference type="InterPro" id="IPR000524">
    <property type="entry name" value="Tscrpt_reg_HTH_GntR"/>
</dbReference>
<evidence type="ECO:0000256" key="3">
    <source>
        <dbReference type="ARBA" id="ARBA00023163"/>
    </source>
</evidence>
<comment type="caution">
    <text evidence="5">The sequence shown here is derived from an EMBL/GenBank/DDBJ whole genome shotgun (WGS) entry which is preliminary data.</text>
</comment>
<keyword evidence="3" id="KW-0804">Transcription</keyword>
<dbReference type="InterPro" id="IPR036388">
    <property type="entry name" value="WH-like_DNA-bd_sf"/>
</dbReference>
<dbReference type="PANTHER" id="PTHR43537:SF5">
    <property type="entry name" value="UXU OPERON TRANSCRIPTIONAL REGULATOR"/>
    <property type="match status" value="1"/>
</dbReference>
<dbReference type="Pfam" id="PF07729">
    <property type="entry name" value="FCD"/>
    <property type="match status" value="1"/>
</dbReference>
<name>A0ABW8M019_9ACTN</name>
<dbReference type="EMBL" id="JBJDQH010000018">
    <property type="protein sequence ID" value="MFK4271523.1"/>
    <property type="molecule type" value="Genomic_DNA"/>
</dbReference>
<dbReference type="SMART" id="SM00895">
    <property type="entry name" value="FCD"/>
    <property type="match status" value="1"/>
</dbReference>
<feature type="domain" description="HTH gntR-type" evidence="4">
    <location>
        <begin position="20"/>
        <end position="87"/>
    </location>
</feature>
<dbReference type="PROSITE" id="PS50949">
    <property type="entry name" value="HTH_GNTR"/>
    <property type="match status" value="1"/>
</dbReference>
<dbReference type="Pfam" id="PF00392">
    <property type="entry name" value="GntR"/>
    <property type="match status" value="1"/>
</dbReference>
<dbReference type="SUPFAM" id="SSF48008">
    <property type="entry name" value="GntR ligand-binding domain-like"/>
    <property type="match status" value="1"/>
</dbReference>
<dbReference type="InterPro" id="IPR011711">
    <property type="entry name" value="GntR_C"/>
</dbReference>
<dbReference type="SMART" id="SM00345">
    <property type="entry name" value="HTH_GNTR"/>
    <property type="match status" value="1"/>
</dbReference>
<protein>
    <submittedName>
        <fullName evidence="5">GntR family transcriptional regulator</fullName>
    </submittedName>
</protein>
<dbReference type="PRINTS" id="PR00035">
    <property type="entry name" value="HTHGNTR"/>
</dbReference>
<dbReference type="Proteomes" id="UP001620295">
    <property type="component" value="Unassembled WGS sequence"/>
</dbReference>
<dbReference type="InterPro" id="IPR036390">
    <property type="entry name" value="WH_DNA-bd_sf"/>
</dbReference>
<keyword evidence="2" id="KW-0238">DNA-binding</keyword>
<reference evidence="5 6" key="1">
    <citation type="submission" date="2024-11" db="EMBL/GenBank/DDBJ databases">
        <title>The Natural Products Discovery Center: Release of the First 8490 Sequenced Strains for Exploring Actinobacteria Biosynthetic Diversity.</title>
        <authorList>
            <person name="Kalkreuter E."/>
            <person name="Kautsar S.A."/>
            <person name="Yang D."/>
            <person name="Bader C.D."/>
            <person name="Teijaro C.N."/>
            <person name="Fluegel L."/>
            <person name="Davis C.M."/>
            <person name="Simpson J.R."/>
            <person name="Lauterbach L."/>
            <person name="Steele A.D."/>
            <person name="Gui C."/>
            <person name="Meng S."/>
            <person name="Li G."/>
            <person name="Viehrig K."/>
            <person name="Ye F."/>
            <person name="Su P."/>
            <person name="Kiefer A.F."/>
            <person name="Nichols A."/>
            <person name="Cepeda A.J."/>
            <person name="Yan W."/>
            <person name="Fan B."/>
            <person name="Jiang Y."/>
            <person name="Adhikari A."/>
            <person name="Zheng C.-J."/>
            <person name="Schuster L."/>
            <person name="Cowan T.M."/>
            <person name="Smanski M.J."/>
            <person name="Chevrette M.G."/>
            <person name="De Carvalho L.P.S."/>
            <person name="Shen B."/>
        </authorList>
    </citation>
    <scope>NUCLEOTIDE SEQUENCE [LARGE SCALE GENOMIC DNA]</scope>
    <source>
        <strain evidence="5 6">NPDC020863</strain>
    </source>
</reference>
<accession>A0ABW8M019</accession>
<evidence type="ECO:0000256" key="2">
    <source>
        <dbReference type="ARBA" id="ARBA00023125"/>
    </source>
</evidence>
<dbReference type="Gene3D" id="1.20.120.530">
    <property type="entry name" value="GntR ligand-binding domain-like"/>
    <property type="match status" value="1"/>
</dbReference>
<dbReference type="PANTHER" id="PTHR43537">
    <property type="entry name" value="TRANSCRIPTIONAL REGULATOR, GNTR FAMILY"/>
    <property type="match status" value="1"/>
</dbReference>
<proteinExistence type="predicted"/>